<dbReference type="SUPFAM" id="SSF52172">
    <property type="entry name" value="CheY-like"/>
    <property type="match status" value="1"/>
</dbReference>
<dbReference type="InterPro" id="IPR011006">
    <property type="entry name" value="CheY-like_superfamily"/>
</dbReference>
<dbReference type="SMART" id="SM00448">
    <property type="entry name" value="REC"/>
    <property type="match status" value="1"/>
</dbReference>
<dbReference type="Gene3D" id="3.40.50.2300">
    <property type="match status" value="1"/>
</dbReference>
<name>A0ABT2B4Y9_9ACTN</name>
<sequence>MPGIHFSLRMTDDEIAEITIREVDELVTQLVSEMCVLQRGPVEHTREQATALAHLHLLTHLKRAVEELEAQAAHWAAGAGAGYPQIGRASNMTRQGARRRWPGLLDQQPRPPRNREYPMMTAPARPYDVLLVEDDEADALLIEDALLARGARNLTQVHDGVAGLAYLRDPASPRPDLIVLDLNMPRMNGRELLTVIKEDADLRTIPVVVLTTSSAPDDVTGAYQKHANAYVTKPVNLDDFERAVQSIDAFYLETVTRLPSS</sequence>
<evidence type="ECO:0000313" key="3">
    <source>
        <dbReference type="EMBL" id="MCS0603589.1"/>
    </source>
</evidence>
<organism evidence="3 4">
    <name type="scientific">Streptomyces pyxinicus</name>
    <dbReference type="NCBI Taxonomy" id="2970331"/>
    <lineage>
        <taxon>Bacteria</taxon>
        <taxon>Bacillati</taxon>
        <taxon>Actinomycetota</taxon>
        <taxon>Actinomycetes</taxon>
        <taxon>Kitasatosporales</taxon>
        <taxon>Streptomycetaceae</taxon>
        <taxon>Streptomyces</taxon>
    </lineage>
</organism>
<dbReference type="RefSeq" id="WP_258780067.1">
    <property type="nucleotide sequence ID" value="NZ_JANUGP010000015.1"/>
</dbReference>
<comment type="caution">
    <text evidence="3">The sequence shown here is derived from an EMBL/GenBank/DDBJ whole genome shotgun (WGS) entry which is preliminary data.</text>
</comment>
<dbReference type="EMBL" id="JANUGP010000015">
    <property type="protein sequence ID" value="MCS0603589.1"/>
    <property type="molecule type" value="Genomic_DNA"/>
</dbReference>
<gene>
    <name evidence="3" type="ORF">NX794_20570</name>
</gene>
<dbReference type="CDD" id="cd17557">
    <property type="entry name" value="REC_Rcp-like"/>
    <property type="match status" value="1"/>
</dbReference>
<evidence type="ECO:0000313" key="4">
    <source>
        <dbReference type="Proteomes" id="UP001205612"/>
    </source>
</evidence>
<reference evidence="3 4" key="1">
    <citation type="submission" date="2022-08" db="EMBL/GenBank/DDBJ databases">
        <authorList>
            <person name="Somphong A."/>
            <person name="Phongsopitanun W."/>
        </authorList>
    </citation>
    <scope>NUCLEOTIDE SEQUENCE [LARGE SCALE GENOMIC DNA]</scope>
    <source>
        <strain evidence="3 4">LP11</strain>
    </source>
</reference>
<dbReference type="InterPro" id="IPR052893">
    <property type="entry name" value="TCS_response_regulator"/>
</dbReference>
<dbReference type="Pfam" id="PF00072">
    <property type="entry name" value="Response_reg"/>
    <property type="match status" value="1"/>
</dbReference>
<dbReference type="InterPro" id="IPR001789">
    <property type="entry name" value="Sig_transdc_resp-reg_receiver"/>
</dbReference>
<accession>A0ABT2B4Y9</accession>
<feature type="modified residue" description="4-aspartylphosphate" evidence="1">
    <location>
        <position position="181"/>
    </location>
</feature>
<keyword evidence="4" id="KW-1185">Reference proteome</keyword>
<evidence type="ECO:0000256" key="1">
    <source>
        <dbReference type="PROSITE-ProRule" id="PRU00169"/>
    </source>
</evidence>
<evidence type="ECO:0000259" key="2">
    <source>
        <dbReference type="PROSITE" id="PS50110"/>
    </source>
</evidence>
<proteinExistence type="predicted"/>
<dbReference type="PANTHER" id="PTHR44520:SF2">
    <property type="entry name" value="RESPONSE REGULATOR RCP1"/>
    <property type="match status" value="1"/>
</dbReference>
<dbReference type="PANTHER" id="PTHR44520">
    <property type="entry name" value="RESPONSE REGULATOR RCP1-RELATED"/>
    <property type="match status" value="1"/>
</dbReference>
<keyword evidence="1" id="KW-0597">Phosphoprotein</keyword>
<dbReference type="PROSITE" id="PS50110">
    <property type="entry name" value="RESPONSE_REGULATORY"/>
    <property type="match status" value="1"/>
</dbReference>
<protein>
    <submittedName>
        <fullName evidence="3">Response regulator</fullName>
    </submittedName>
</protein>
<dbReference type="Proteomes" id="UP001205612">
    <property type="component" value="Unassembled WGS sequence"/>
</dbReference>
<feature type="domain" description="Response regulatory" evidence="2">
    <location>
        <begin position="128"/>
        <end position="248"/>
    </location>
</feature>